<organism evidence="1 2">
    <name type="scientific">Mucilaginibacter psychrotolerans</name>
    <dbReference type="NCBI Taxonomy" id="1524096"/>
    <lineage>
        <taxon>Bacteria</taxon>
        <taxon>Pseudomonadati</taxon>
        <taxon>Bacteroidota</taxon>
        <taxon>Sphingobacteriia</taxon>
        <taxon>Sphingobacteriales</taxon>
        <taxon>Sphingobacteriaceae</taxon>
        <taxon>Mucilaginibacter</taxon>
    </lineage>
</organism>
<gene>
    <name evidence="1" type="ORF">E2R66_23230</name>
</gene>
<name>A0A4Y8S591_9SPHI</name>
<dbReference type="AlphaFoldDB" id="A0A4Y8S591"/>
<accession>A0A4Y8S591</accession>
<comment type="caution">
    <text evidence="1">The sequence shown here is derived from an EMBL/GenBank/DDBJ whole genome shotgun (WGS) entry which is preliminary data.</text>
</comment>
<evidence type="ECO:0000313" key="1">
    <source>
        <dbReference type="EMBL" id="TFF34143.1"/>
    </source>
</evidence>
<protein>
    <submittedName>
        <fullName evidence="1">Uncharacterized protein</fullName>
    </submittedName>
</protein>
<evidence type="ECO:0000313" key="2">
    <source>
        <dbReference type="Proteomes" id="UP000297540"/>
    </source>
</evidence>
<reference evidence="1 2" key="1">
    <citation type="journal article" date="2017" name="Int. J. Syst. Evol. Microbiol.">
        <title>Mucilaginibacterpsychrotolerans sp. nov., isolated from peatlands.</title>
        <authorList>
            <person name="Deng Y."/>
            <person name="Shen L."/>
            <person name="Xu B."/>
            <person name="Liu Y."/>
            <person name="Gu Z."/>
            <person name="Liu H."/>
            <person name="Zhou Y."/>
        </authorList>
    </citation>
    <scope>NUCLEOTIDE SEQUENCE [LARGE SCALE GENOMIC DNA]</scope>
    <source>
        <strain evidence="1 2">NH7-4</strain>
    </source>
</reference>
<dbReference type="EMBL" id="SOZE01000034">
    <property type="protein sequence ID" value="TFF34143.1"/>
    <property type="molecule type" value="Genomic_DNA"/>
</dbReference>
<sequence>MTLVAWVIALRRALSKEVLPVNLNRMSSVSEGVTMALSLNFKQSSLDEKFHIGMIDKYLHYRPERNLYKTDVKNWTEKNWTEKIQKPAACEGSRLFLDSSFI</sequence>
<dbReference type="RefSeq" id="WP_133235405.1">
    <property type="nucleotide sequence ID" value="NZ_SOZE01000034.1"/>
</dbReference>
<proteinExistence type="predicted"/>
<dbReference type="Proteomes" id="UP000297540">
    <property type="component" value="Unassembled WGS sequence"/>
</dbReference>
<keyword evidence="2" id="KW-1185">Reference proteome</keyword>